<dbReference type="GO" id="GO:0034517">
    <property type="term" value="P:ribophagy"/>
    <property type="evidence" value="ECO:0007669"/>
    <property type="project" value="TreeGrafter"/>
</dbReference>
<evidence type="ECO:0000256" key="13">
    <source>
        <dbReference type="ARBA" id="ARBA00023228"/>
    </source>
</evidence>
<feature type="coiled-coil region" evidence="19">
    <location>
        <begin position="769"/>
        <end position="892"/>
    </location>
</feature>
<feature type="region of interest" description="Disordered" evidence="20">
    <location>
        <begin position="632"/>
        <end position="704"/>
    </location>
</feature>
<keyword evidence="13" id="KW-0458">Lysosome</keyword>
<evidence type="ECO:0000256" key="11">
    <source>
        <dbReference type="ARBA" id="ARBA00023054"/>
    </source>
</evidence>
<evidence type="ECO:0000256" key="3">
    <source>
        <dbReference type="ARBA" id="ARBA00004371"/>
    </source>
</evidence>
<dbReference type="GO" id="GO:0034727">
    <property type="term" value="P:piecemeal microautophagy of the nucleus"/>
    <property type="evidence" value="ECO:0007669"/>
    <property type="project" value="TreeGrafter"/>
</dbReference>
<dbReference type="GO" id="GO:0031090">
    <property type="term" value="C:organelle membrane"/>
    <property type="evidence" value="ECO:0007669"/>
    <property type="project" value="UniProtKB-ARBA"/>
</dbReference>
<feature type="compositionally biased region" description="Low complexity" evidence="20">
    <location>
        <begin position="1451"/>
        <end position="1463"/>
    </location>
</feature>
<feature type="coiled-coil region" evidence="19">
    <location>
        <begin position="925"/>
        <end position="994"/>
    </location>
</feature>
<dbReference type="InterPro" id="IPR040040">
    <property type="entry name" value="ATG11"/>
</dbReference>
<dbReference type="Gene3D" id="3.10.20.90">
    <property type="entry name" value="Phosphatidylinositol 3-kinase Catalytic Subunit, Chain A, domain 1"/>
    <property type="match status" value="1"/>
</dbReference>
<evidence type="ECO:0000259" key="21">
    <source>
        <dbReference type="Pfam" id="PF04108"/>
    </source>
</evidence>
<dbReference type="GO" id="GO:0005634">
    <property type="term" value="C:nucleus"/>
    <property type="evidence" value="ECO:0007669"/>
    <property type="project" value="UniProtKB-SubCell"/>
</dbReference>
<dbReference type="STRING" id="7375.A0A0L0CLA6"/>
<dbReference type="Pfam" id="PF10377">
    <property type="entry name" value="ATG11"/>
    <property type="match status" value="1"/>
</dbReference>
<evidence type="ECO:0000256" key="19">
    <source>
        <dbReference type="SAM" id="Coils"/>
    </source>
</evidence>
<evidence type="ECO:0000256" key="9">
    <source>
        <dbReference type="ARBA" id="ARBA00023006"/>
    </source>
</evidence>
<dbReference type="PANTHER" id="PTHR13222">
    <property type="entry name" value="RB1-INDUCIBLE COILED-COIL"/>
    <property type="match status" value="1"/>
</dbReference>
<proteinExistence type="predicted"/>
<dbReference type="GO" id="GO:0008285">
    <property type="term" value="P:negative regulation of cell population proliferation"/>
    <property type="evidence" value="ECO:0007669"/>
    <property type="project" value="UniProtKB-ARBA"/>
</dbReference>
<evidence type="ECO:0000256" key="20">
    <source>
        <dbReference type="SAM" id="MobiDB-lite"/>
    </source>
</evidence>
<evidence type="ECO:0000259" key="22">
    <source>
        <dbReference type="Pfam" id="PF10377"/>
    </source>
</evidence>
<keyword evidence="24" id="KW-1185">Reference proteome</keyword>
<evidence type="ECO:0000256" key="4">
    <source>
        <dbReference type="ARBA" id="ARBA00004514"/>
    </source>
</evidence>
<dbReference type="InterPro" id="IPR045326">
    <property type="entry name" value="ATG17-like_dom"/>
</dbReference>
<dbReference type="GO" id="GO:0060090">
    <property type="term" value="F:molecular adaptor activity"/>
    <property type="evidence" value="ECO:0007669"/>
    <property type="project" value="TreeGrafter"/>
</dbReference>
<keyword evidence="10" id="KW-0805">Transcription regulation</keyword>
<feature type="compositionally biased region" description="Low complexity" evidence="20">
    <location>
        <begin position="293"/>
        <end position="304"/>
    </location>
</feature>
<dbReference type="CDD" id="cd17060">
    <property type="entry name" value="Ubl_RB1CC1"/>
    <property type="match status" value="1"/>
</dbReference>
<evidence type="ECO:0000313" key="24">
    <source>
        <dbReference type="Proteomes" id="UP000037069"/>
    </source>
</evidence>
<evidence type="ECO:0000256" key="7">
    <source>
        <dbReference type="ARBA" id="ARBA00022553"/>
    </source>
</evidence>
<gene>
    <name evidence="23" type="ORF">FF38_01402</name>
</gene>
<dbReference type="Proteomes" id="UP000037069">
    <property type="component" value="Unassembled WGS sequence"/>
</dbReference>
<evidence type="ECO:0000256" key="12">
    <source>
        <dbReference type="ARBA" id="ARBA00023163"/>
    </source>
</evidence>
<name>A0A0L0CLA6_LUCCU</name>
<evidence type="ECO:0000256" key="17">
    <source>
        <dbReference type="ARBA" id="ARBA00069790"/>
    </source>
</evidence>
<feature type="compositionally biased region" description="Acidic residues" evidence="20">
    <location>
        <begin position="675"/>
        <end position="685"/>
    </location>
</feature>
<feature type="domain" description="Autophagy protein ATG17-like" evidence="21">
    <location>
        <begin position="117"/>
        <end position="549"/>
    </location>
</feature>
<dbReference type="InterPro" id="IPR019460">
    <property type="entry name" value="Atg11_C"/>
</dbReference>
<keyword evidence="6" id="KW-0963">Cytoplasm</keyword>
<dbReference type="GO" id="GO:0061723">
    <property type="term" value="P:glycophagy"/>
    <property type="evidence" value="ECO:0007669"/>
    <property type="project" value="TreeGrafter"/>
</dbReference>
<keyword evidence="8" id="KW-0653">Protein transport</keyword>
<keyword evidence="15" id="KW-0131">Cell cycle</keyword>
<evidence type="ECO:0000256" key="2">
    <source>
        <dbReference type="ARBA" id="ARBA00004329"/>
    </source>
</evidence>
<evidence type="ECO:0000313" key="23">
    <source>
        <dbReference type="EMBL" id="KNC33080.1"/>
    </source>
</evidence>
<keyword evidence="11 19" id="KW-0175">Coiled coil</keyword>
<keyword evidence="7" id="KW-0597">Phosphoprotein</keyword>
<feature type="region of interest" description="Disordered" evidence="20">
    <location>
        <begin position="1444"/>
        <end position="1484"/>
    </location>
</feature>
<evidence type="ECO:0000256" key="8">
    <source>
        <dbReference type="ARBA" id="ARBA00022927"/>
    </source>
</evidence>
<dbReference type="GO" id="GO:0061709">
    <property type="term" value="P:reticulophagy"/>
    <property type="evidence" value="ECO:0007669"/>
    <property type="project" value="TreeGrafter"/>
</dbReference>
<keyword evidence="14" id="KW-0539">Nucleus</keyword>
<evidence type="ECO:0000256" key="18">
    <source>
        <dbReference type="ARBA" id="ARBA00080154"/>
    </source>
</evidence>
<evidence type="ECO:0000256" key="6">
    <source>
        <dbReference type="ARBA" id="ARBA00022490"/>
    </source>
</evidence>
<dbReference type="PANTHER" id="PTHR13222:SF1">
    <property type="entry name" value="RB1-INDUCIBLE COILED-COIL PROTEIN 1"/>
    <property type="match status" value="1"/>
</dbReference>
<comment type="caution">
    <text evidence="23">The sequence shown here is derived from an EMBL/GenBank/DDBJ whole genome shotgun (WGS) entry which is preliminary data.</text>
</comment>
<reference evidence="23 24" key="1">
    <citation type="journal article" date="2015" name="Nat. Commun.">
        <title>Lucilia cuprina genome unlocks parasitic fly biology to underpin future interventions.</title>
        <authorList>
            <person name="Anstead C.A."/>
            <person name="Korhonen P.K."/>
            <person name="Young N.D."/>
            <person name="Hall R.S."/>
            <person name="Jex A.R."/>
            <person name="Murali S.C."/>
            <person name="Hughes D.S."/>
            <person name="Lee S.F."/>
            <person name="Perry T."/>
            <person name="Stroehlein A.J."/>
            <person name="Ansell B.R."/>
            <person name="Breugelmans B."/>
            <person name="Hofmann A."/>
            <person name="Qu J."/>
            <person name="Dugan S."/>
            <person name="Lee S.L."/>
            <person name="Chao H."/>
            <person name="Dinh H."/>
            <person name="Han Y."/>
            <person name="Doddapaneni H.V."/>
            <person name="Worley K.C."/>
            <person name="Muzny D.M."/>
            <person name="Ioannidis P."/>
            <person name="Waterhouse R.M."/>
            <person name="Zdobnov E.M."/>
            <person name="James P.J."/>
            <person name="Bagnall N.H."/>
            <person name="Kotze A.C."/>
            <person name="Gibbs R.A."/>
            <person name="Richards S."/>
            <person name="Batterham P."/>
            <person name="Gasser R.B."/>
        </authorList>
    </citation>
    <scope>NUCLEOTIDE SEQUENCE [LARGE SCALE GENOMIC DNA]</scope>
    <source>
        <strain evidence="23 24">LS</strain>
        <tissue evidence="23">Full body</tissue>
    </source>
</reference>
<keyword evidence="12" id="KW-0804">Transcription</keyword>
<dbReference type="GO" id="GO:1990316">
    <property type="term" value="C:Atg1/ULK1 kinase complex"/>
    <property type="evidence" value="ECO:0007669"/>
    <property type="project" value="TreeGrafter"/>
</dbReference>
<keyword evidence="5" id="KW-0813">Transport</keyword>
<dbReference type="GO" id="GO:0000045">
    <property type="term" value="P:autophagosome assembly"/>
    <property type="evidence" value="ECO:0007669"/>
    <property type="project" value="InterPro"/>
</dbReference>
<dbReference type="GO" id="GO:0015031">
    <property type="term" value="P:protein transport"/>
    <property type="evidence" value="ECO:0007669"/>
    <property type="project" value="UniProtKB-KW"/>
</dbReference>
<feature type="compositionally biased region" description="Basic and acidic residues" evidence="20">
    <location>
        <begin position="1468"/>
        <end position="1478"/>
    </location>
</feature>
<accession>A0A0L0CLA6</accession>
<feature type="region of interest" description="Disordered" evidence="20">
    <location>
        <begin position="260"/>
        <end position="304"/>
    </location>
</feature>
<dbReference type="GO" id="GO:0005829">
    <property type="term" value="C:cytosol"/>
    <property type="evidence" value="ECO:0007669"/>
    <property type="project" value="UniProtKB-SubCell"/>
</dbReference>
<feature type="domain" description="Autophagy-related protein 11 C-terminal" evidence="22">
    <location>
        <begin position="1062"/>
        <end position="1166"/>
    </location>
</feature>
<dbReference type="EMBL" id="JRES01000235">
    <property type="protein sequence ID" value="KNC33080.1"/>
    <property type="molecule type" value="Genomic_DNA"/>
</dbReference>
<dbReference type="GO" id="GO:0000422">
    <property type="term" value="P:autophagy of mitochondrion"/>
    <property type="evidence" value="ECO:0007669"/>
    <property type="project" value="TreeGrafter"/>
</dbReference>
<dbReference type="GO" id="GO:0019901">
    <property type="term" value="F:protein kinase binding"/>
    <property type="evidence" value="ECO:0007669"/>
    <property type="project" value="UniProtKB-ARBA"/>
</dbReference>
<feature type="compositionally biased region" description="Polar residues" evidence="20">
    <location>
        <begin position="689"/>
        <end position="704"/>
    </location>
</feature>
<evidence type="ECO:0000256" key="10">
    <source>
        <dbReference type="ARBA" id="ARBA00023015"/>
    </source>
</evidence>
<evidence type="ECO:0000256" key="5">
    <source>
        <dbReference type="ARBA" id="ARBA00022448"/>
    </source>
</evidence>
<dbReference type="FunFam" id="3.10.20.90:FF:000049">
    <property type="entry name" value="RB1-inducible coiled-coil protein 1 isoform X1"/>
    <property type="match status" value="1"/>
</dbReference>
<feature type="region of interest" description="Disordered" evidence="20">
    <location>
        <begin position="1220"/>
        <end position="1240"/>
    </location>
</feature>
<evidence type="ECO:0000256" key="15">
    <source>
        <dbReference type="ARBA" id="ARBA00023306"/>
    </source>
</evidence>
<dbReference type="OrthoDB" id="447953at2759"/>
<comment type="function">
    <text evidence="16">Involved in autophagy. Regulates early events but also late events of autophagosome formation through direct interaction with Atg16L1. Required for the formation of the autophagosome-like double-membrane structure that surrounds the Salmonella-containing vacuole (SCV) during S.typhimurium infection and subsequent xenophagy. Involved in repair of DNA damage caused by ionizing radiation, which subsequently improves cell survival by decreasing apoptosis. Inhibits PTK2/FAK1 and PTK2B/PYK2 kinase activity, affecting their downstream signaling pathways. Plays a role as a modulator of TGF-beta-signaling by restricting substrate specificity of RNF111. Functions as a DNA-binding transcription factor. Is a potent regulator of the RB1 pathway through induction of RB1 expression. Plays a crucial role in muscular differentiation. Plays an indispensable role in fetal hematopoiesis and in the regulation of neuronal homeostasis.</text>
</comment>
<dbReference type="GO" id="GO:0005764">
    <property type="term" value="C:lysosome"/>
    <property type="evidence" value="ECO:0007669"/>
    <property type="project" value="UniProtKB-SubCell"/>
</dbReference>
<evidence type="ECO:0000256" key="1">
    <source>
        <dbReference type="ARBA" id="ARBA00004123"/>
    </source>
</evidence>
<dbReference type="Pfam" id="PF04108">
    <property type="entry name" value="ATG17_like"/>
    <property type="match status" value="1"/>
</dbReference>
<evidence type="ECO:0000256" key="16">
    <source>
        <dbReference type="ARBA" id="ARBA00053494"/>
    </source>
</evidence>
<keyword evidence="9" id="KW-0072">Autophagy</keyword>
<comment type="subcellular location">
    <subcellularLocation>
        <location evidence="4">Cytoplasm</location>
        <location evidence="4">Cytosol</location>
    </subcellularLocation>
    <subcellularLocation>
        <location evidence="3">Lysosome</location>
    </subcellularLocation>
    <subcellularLocation>
        <location evidence="1">Nucleus</location>
    </subcellularLocation>
    <subcellularLocation>
        <location evidence="2">Preautophagosomal structure</location>
    </subcellularLocation>
</comment>
<dbReference type="OMA" id="IHLAPQM"/>
<sequence>MLYVFHVDVGRMLNFDMTVALSSVENLKDTIERLHNIPASNIVLLVSGGEMLTHTTQVSYYSAGTDTNPIYMFLTGDVKLPPSLAPPEADLDLREQVERSLELPAVYDTVVKRAQIALRMHDLAREEDRLCERLVHEQHLQQQGWSAVVANMEDLTEEFRSRFRNFCEAFDRHLERRSSFLELLRNFSDDLSKLSRIPILPGLMSLAEADFHGFDEFLENDDVFSRSTTQQQSVLMAGANAAVANEEGSGEAVGAVGVSEVADNSEDKSTSSTSTSPNKKLKMATETNEERTSQTSQTSNTSNTARRLNLLQWITSKENHNVLRTMSDECIQGLATFNEDVYEKLKQEVQSIIKLAEQSDVKEIRGLGERLCKLEEFKYKIKSMVKDQRELSTAFQQNQNRAINLRDTSILPDLCASHQSQLLVMLQNHKKIREHRHCIAKAKDELGANLHARLKRIVYIENAMSEFDNRLLFYHRCLRRAERHIHIIDQIHQAPNMYVAAVTEVMRRKIFSTEFRLWASKLAEDFDSIHSEEMKRRQQFNCSFEGHFLNILFPGMADMPPAFANENPLIFDARLPNITRSDIDVLTSHLPEMASQIQLPDMEPVIYFFVSRSGTHQRERFEELLKQKQKRAAEELKQNSGEDEQSTAMVVSGKMPLNPRLSELRKDASGMTGGEESETDTETEFEQVPPNSQQQSVATSTSENMQHISTFTKSTATDQLVTQSVETLTDENSETLRNEVTHMRAMLGAMSKLALECIHLARGNLQTFREESINQKEDMQTELDTINDKWNVLRMQCEAREQELSRQQAQREQEILKLREELDKRDQELKQERDLNREMSTMQIKCATLEAQLEELKEKMKCHEAEKEQAVLEAREKLIHEHKTEIESLRQRFKLMTSMERSPSDLSLETNPDNVIEKHMHDTILSQLRSELEAEKEKAITAAIEMERSIWQSKIFPLNSESVMANVSILKEMLEEKERQLEQLREKDLMLTKENYQLKTRLDALTNEEGNSWLKEKIDYLNRDKCRLEEELCLEKSKRLEMESSFAALKGSTYEQSPLTRSKSSGSSHKLIVLESCSKGDLVLVVWSMRHGQFMVVQDSPSLYFVHGDSLPAMNLRLPHAGEESTIPMPYYAIGRVVEKEYCQARKDENRYRVTRGSKFYRIKLTPLVSRQSSRRERLECKTFSTSTISRSISQCESHSEASQASSTTNAAATAAVTSTSTAMGTSPSLSAITTTSSGIGSLPRDVVDAAVANTTTIPLATSPITIITTTANNQSTAVTPAAMLAFKERTMSITSVTEEDDEPVSLLSERCRYISVSEEDENVLAASASSGGGVVEVTNTNLQTQQQPQQQQTTVITEQPTATASKLELDLMLASADIQNNVTTTTAAAATTTLTTQEDSETFVSTTTSTSLVLSSGAPQIVVSSSTASTTNTSAAIFIPPCNQEMTDKSSPSIPTSIGTTSEDSDEYRSLEPKDDTDFPISE</sequence>
<organism evidence="23 24">
    <name type="scientific">Lucilia cuprina</name>
    <name type="common">Green bottle fly</name>
    <name type="synonym">Australian sheep blowfly</name>
    <dbReference type="NCBI Taxonomy" id="7375"/>
    <lineage>
        <taxon>Eukaryota</taxon>
        <taxon>Metazoa</taxon>
        <taxon>Ecdysozoa</taxon>
        <taxon>Arthropoda</taxon>
        <taxon>Hexapoda</taxon>
        <taxon>Insecta</taxon>
        <taxon>Pterygota</taxon>
        <taxon>Neoptera</taxon>
        <taxon>Endopterygota</taxon>
        <taxon>Diptera</taxon>
        <taxon>Brachycera</taxon>
        <taxon>Muscomorpha</taxon>
        <taxon>Oestroidea</taxon>
        <taxon>Calliphoridae</taxon>
        <taxon>Luciliinae</taxon>
        <taxon>Lucilia</taxon>
    </lineage>
</organism>
<evidence type="ECO:0000256" key="14">
    <source>
        <dbReference type="ARBA" id="ARBA00023242"/>
    </source>
</evidence>
<dbReference type="GO" id="GO:0034045">
    <property type="term" value="C:phagophore assembly site membrane"/>
    <property type="evidence" value="ECO:0007669"/>
    <property type="project" value="TreeGrafter"/>
</dbReference>
<protein>
    <recommendedName>
        <fullName evidence="17">RB1-inducible coiled-coil protein 1</fullName>
    </recommendedName>
    <alternativeName>
        <fullName evidence="18">FAK family kinase-interacting protein of 200 kDa</fullName>
    </alternativeName>
</protein>